<protein>
    <recommendedName>
        <fullName evidence="1">Integration host factor subunit alpha</fullName>
    </recommendedName>
</protein>
<accession>A0A7X9FQR3</accession>
<evidence type="ECO:0000256" key="2">
    <source>
        <dbReference type="ARBA" id="ARBA00022845"/>
    </source>
</evidence>
<dbReference type="PANTHER" id="PTHR33175:SF2">
    <property type="entry name" value="INTEGRATION HOST FACTOR SUBUNIT ALPHA"/>
    <property type="match status" value="1"/>
</dbReference>
<dbReference type="InterPro" id="IPR005684">
    <property type="entry name" value="IHF_alpha"/>
</dbReference>
<evidence type="ECO:0000256" key="1">
    <source>
        <dbReference type="ARBA" id="ARBA00018329"/>
    </source>
</evidence>
<keyword evidence="3" id="KW-0805">Transcription regulation</keyword>
<dbReference type="Proteomes" id="UP000524246">
    <property type="component" value="Unassembled WGS sequence"/>
</dbReference>
<dbReference type="GO" id="GO:0005829">
    <property type="term" value="C:cytosol"/>
    <property type="evidence" value="ECO:0007669"/>
    <property type="project" value="TreeGrafter"/>
</dbReference>
<dbReference type="Pfam" id="PF00216">
    <property type="entry name" value="Bac_DNA_binding"/>
    <property type="match status" value="1"/>
</dbReference>
<comment type="caution">
    <text evidence="7">The sequence shown here is derived from an EMBL/GenBank/DDBJ whole genome shotgun (WGS) entry which is preliminary data.</text>
</comment>
<dbReference type="AlphaFoldDB" id="A0A7X9FQR3"/>
<evidence type="ECO:0000256" key="3">
    <source>
        <dbReference type="ARBA" id="ARBA00023015"/>
    </source>
</evidence>
<dbReference type="PRINTS" id="PR01727">
    <property type="entry name" value="DNABINDINGHU"/>
</dbReference>
<dbReference type="Gene3D" id="4.10.520.10">
    <property type="entry name" value="IHF-like DNA-binding proteins"/>
    <property type="match status" value="1"/>
</dbReference>
<proteinExistence type="inferred from homology"/>
<sequence>MSDTSNSKARFCLTKADLADAIYTALKVDKQKAAQIVEDYIEIIKDALEKDGKVMLSGFGSYEVKFKPPRRGRNPQTGDSIILRARKVVKFKPSQLLRKAINGQTISEGDAEKYD</sequence>
<evidence type="ECO:0000256" key="4">
    <source>
        <dbReference type="ARBA" id="ARBA00023163"/>
    </source>
</evidence>
<reference evidence="7 8" key="1">
    <citation type="journal article" date="2020" name="Biotechnol. Biofuels">
        <title>New insights from the biogas microbiome by comprehensive genome-resolved metagenomics of nearly 1600 species originating from multiple anaerobic digesters.</title>
        <authorList>
            <person name="Campanaro S."/>
            <person name="Treu L."/>
            <person name="Rodriguez-R L.M."/>
            <person name="Kovalovszki A."/>
            <person name="Ziels R.M."/>
            <person name="Maus I."/>
            <person name="Zhu X."/>
            <person name="Kougias P.G."/>
            <person name="Basile A."/>
            <person name="Luo G."/>
            <person name="Schluter A."/>
            <person name="Konstantinidis K.T."/>
            <person name="Angelidaki I."/>
        </authorList>
    </citation>
    <scope>NUCLEOTIDE SEQUENCE [LARGE SCALE GENOMIC DNA]</scope>
    <source>
        <strain evidence="7">AS27yjCOA_65</strain>
    </source>
</reference>
<organism evidence="7 8">
    <name type="scientific">SAR324 cluster bacterium</name>
    <dbReference type="NCBI Taxonomy" id="2024889"/>
    <lineage>
        <taxon>Bacteria</taxon>
        <taxon>Deltaproteobacteria</taxon>
        <taxon>SAR324 cluster</taxon>
    </lineage>
</organism>
<evidence type="ECO:0000256" key="5">
    <source>
        <dbReference type="ARBA" id="ARBA00023172"/>
    </source>
</evidence>
<dbReference type="GO" id="GO:0006417">
    <property type="term" value="P:regulation of translation"/>
    <property type="evidence" value="ECO:0007669"/>
    <property type="project" value="UniProtKB-KW"/>
</dbReference>
<dbReference type="InterPro" id="IPR000119">
    <property type="entry name" value="Hist_DNA-bd"/>
</dbReference>
<gene>
    <name evidence="7" type="ORF">GYA55_03140</name>
</gene>
<dbReference type="GO" id="GO:0006310">
    <property type="term" value="P:DNA recombination"/>
    <property type="evidence" value="ECO:0007669"/>
    <property type="project" value="UniProtKB-KW"/>
</dbReference>
<dbReference type="InterPro" id="IPR010992">
    <property type="entry name" value="IHF-like_DNA-bd_dom_sf"/>
</dbReference>
<dbReference type="GO" id="GO:0009893">
    <property type="term" value="P:positive regulation of metabolic process"/>
    <property type="evidence" value="ECO:0007669"/>
    <property type="project" value="UniProtKB-ARBA"/>
</dbReference>
<dbReference type="PANTHER" id="PTHR33175">
    <property type="entry name" value="DNA-BINDING PROTEIN HU"/>
    <property type="match status" value="1"/>
</dbReference>
<dbReference type="GO" id="GO:0003677">
    <property type="term" value="F:DNA binding"/>
    <property type="evidence" value="ECO:0007669"/>
    <property type="project" value="InterPro"/>
</dbReference>
<evidence type="ECO:0000256" key="6">
    <source>
        <dbReference type="RuleBase" id="RU003939"/>
    </source>
</evidence>
<evidence type="ECO:0000313" key="7">
    <source>
        <dbReference type="EMBL" id="NMC62141.1"/>
    </source>
</evidence>
<evidence type="ECO:0000313" key="8">
    <source>
        <dbReference type="Proteomes" id="UP000524246"/>
    </source>
</evidence>
<comment type="similarity">
    <text evidence="6">Belongs to the bacterial histone-like protein family.</text>
</comment>
<dbReference type="EMBL" id="JAAZON010000121">
    <property type="protein sequence ID" value="NMC62141.1"/>
    <property type="molecule type" value="Genomic_DNA"/>
</dbReference>
<keyword evidence="4" id="KW-0804">Transcription</keyword>
<dbReference type="SMART" id="SM00411">
    <property type="entry name" value="BHL"/>
    <property type="match status" value="1"/>
</dbReference>
<name>A0A7X9FQR3_9DELT</name>
<dbReference type="GO" id="GO:0006355">
    <property type="term" value="P:regulation of DNA-templated transcription"/>
    <property type="evidence" value="ECO:0007669"/>
    <property type="project" value="InterPro"/>
</dbReference>
<dbReference type="CDD" id="cd13835">
    <property type="entry name" value="IHF_A"/>
    <property type="match status" value="1"/>
</dbReference>
<keyword evidence="5" id="KW-0233">DNA recombination</keyword>
<keyword evidence="2" id="KW-0810">Translation regulation</keyword>
<dbReference type="GO" id="GO:0030527">
    <property type="term" value="F:structural constituent of chromatin"/>
    <property type="evidence" value="ECO:0007669"/>
    <property type="project" value="InterPro"/>
</dbReference>
<dbReference type="SUPFAM" id="SSF47729">
    <property type="entry name" value="IHF-like DNA-binding proteins"/>
    <property type="match status" value="1"/>
</dbReference>